<dbReference type="AlphaFoldDB" id="A0A8S9YUW5"/>
<feature type="compositionally biased region" description="Low complexity" evidence="1">
    <location>
        <begin position="456"/>
        <end position="473"/>
    </location>
</feature>
<feature type="compositionally biased region" description="Basic and acidic residues" evidence="1">
    <location>
        <begin position="135"/>
        <end position="147"/>
    </location>
</feature>
<reference evidence="2" key="1">
    <citation type="submission" date="2019-07" db="EMBL/GenBank/DDBJ databases">
        <title>Annotation for the trematode Paragonimus miyazaki's.</title>
        <authorList>
            <person name="Choi Y.-J."/>
        </authorList>
    </citation>
    <scope>NUCLEOTIDE SEQUENCE</scope>
    <source>
        <strain evidence="2">Japan</strain>
    </source>
</reference>
<organism evidence="2 3">
    <name type="scientific">Paragonimus skrjabini miyazakii</name>
    <dbReference type="NCBI Taxonomy" id="59628"/>
    <lineage>
        <taxon>Eukaryota</taxon>
        <taxon>Metazoa</taxon>
        <taxon>Spiralia</taxon>
        <taxon>Lophotrochozoa</taxon>
        <taxon>Platyhelminthes</taxon>
        <taxon>Trematoda</taxon>
        <taxon>Digenea</taxon>
        <taxon>Plagiorchiida</taxon>
        <taxon>Troglotremata</taxon>
        <taxon>Troglotrematidae</taxon>
        <taxon>Paragonimus</taxon>
    </lineage>
</organism>
<feature type="compositionally biased region" description="Polar residues" evidence="1">
    <location>
        <begin position="442"/>
        <end position="455"/>
    </location>
</feature>
<feature type="compositionally biased region" description="Polar residues" evidence="1">
    <location>
        <begin position="425"/>
        <end position="434"/>
    </location>
</feature>
<feature type="compositionally biased region" description="Basic residues" evidence="1">
    <location>
        <begin position="1"/>
        <end position="37"/>
    </location>
</feature>
<feature type="region of interest" description="Disordered" evidence="1">
    <location>
        <begin position="406"/>
        <end position="479"/>
    </location>
</feature>
<protein>
    <submittedName>
        <fullName evidence="2">Uncharacterized protein</fullName>
    </submittedName>
</protein>
<feature type="region of interest" description="Disordered" evidence="1">
    <location>
        <begin position="496"/>
        <end position="535"/>
    </location>
</feature>
<name>A0A8S9YUW5_9TREM</name>
<comment type="caution">
    <text evidence="2">The sequence shown here is derived from an EMBL/GenBank/DDBJ whole genome shotgun (WGS) entry which is preliminary data.</text>
</comment>
<evidence type="ECO:0000313" key="3">
    <source>
        <dbReference type="Proteomes" id="UP000822476"/>
    </source>
</evidence>
<dbReference type="EMBL" id="JTDE01002558">
    <property type="protein sequence ID" value="KAF7257196.1"/>
    <property type="molecule type" value="Genomic_DNA"/>
</dbReference>
<proteinExistence type="predicted"/>
<feature type="region of interest" description="Disordered" evidence="1">
    <location>
        <begin position="1"/>
        <end position="239"/>
    </location>
</feature>
<feature type="compositionally biased region" description="Polar residues" evidence="1">
    <location>
        <begin position="106"/>
        <end position="122"/>
    </location>
</feature>
<feature type="compositionally biased region" description="Basic residues" evidence="1">
    <location>
        <begin position="125"/>
        <end position="134"/>
    </location>
</feature>
<sequence length="640" mass="69859">MKGGGKKAMKGAGKKTGKKLMKKTVKKGLKKMAKKASKASESETEQVSSKATPSVSSTGASDKKTKKKKEKSRSKERGKAESTKSAGDSKKSKSKGSKSRRREETPVSSLRSETTETSQSDSLAKKQKNRNGKSTKKERSKSKESKVKVPAQPKEGPKMIKRGLFGGRKKSVSETTEETSAAVPLMKSVSQTETSESTESVELGTSRTTTTNETTREESNETPSINTGQAAPNPMARRPTLTSREMRRSISAGPPKFVARQSISRPSIRRPSVANLSGPVLDSLKQKQYEQLLEKGKRVPVAETLKDAVHQDLLTKEAAKEVDDQEFNLMLFRLAKHLMMDSGSEKAEGSHKPRRKKRRRASEWLQALGLIIRGMCVQPITPSCHAMCHPCSCSIRDNAKAISVPAVAQEDNGEKSNTREMVATQGGQSESGQVKTERVAEPSSSELLVSNDSKISSGSDLTSSVEESSSSYSPKQFREDTERFCDVIRAVQNIPTPSPMQQSRRTDRPCTCRHKSNSPTHSPNKVAKSHKAAPPAAPQALNIAVPASEPTSSGPPTAFQQTNRYCHGIEQLLPCAPTMNTFCLTDCHNTDHRPIAAVPYCINFCDPMAMALPTQLACQDQFVVTNIVDPNVVYMPDYYV</sequence>
<evidence type="ECO:0000256" key="1">
    <source>
        <dbReference type="SAM" id="MobiDB-lite"/>
    </source>
</evidence>
<dbReference type="Proteomes" id="UP000822476">
    <property type="component" value="Unassembled WGS sequence"/>
</dbReference>
<feature type="compositionally biased region" description="Basic and acidic residues" evidence="1">
    <location>
        <begin position="73"/>
        <end position="91"/>
    </location>
</feature>
<feature type="compositionally biased region" description="Low complexity" evidence="1">
    <location>
        <begin position="188"/>
        <end position="213"/>
    </location>
</feature>
<keyword evidence="3" id="KW-1185">Reference proteome</keyword>
<gene>
    <name evidence="2" type="ORF">EG68_05487</name>
</gene>
<feature type="compositionally biased region" description="Polar residues" evidence="1">
    <location>
        <begin position="45"/>
        <end position="55"/>
    </location>
</feature>
<evidence type="ECO:0000313" key="2">
    <source>
        <dbReference type="EMBL" id="KAF7257196.1"/>
    </source>
</evidence>
<dbReference type="OrthoDB" id="10678711at2759"/>
<accession>A0A8S9YUW5</accession>